<keyword evidence="8" id="KW-1185">Reference proteome</keyword>
<dbReference type="Gene3D" id="1.10.20.10">
    <property type="entry name" value="Histone, subunit A"/>
    <property type="match status" value="1"/>
</dbReference>
<protein>
    <submittedName>
        <fullName evidence="7">Transcription initiation factor TFIID subunit 8-like</fullName>
    </submittedName>
</protein>
<dbReference type="InterPro" id="IPR009072">
    <property type="entry name" value="Histone-fold"/>
</dbReference>
<evidence type="ECO:0000256" key="3">
    <source>
        <dbReference type="ARBA" id="ARBA00023163"/>
    </source>
</evidence>
<evidence type="ECO:0000256" key="2">
    <source>
        <dbReference type="ARBA" id="ARBA00023015"/>
    </source>
</evidence>
<dbReference type="AlphaFoldDB" id="A0A392R6D7"/>
<keyword evidence="2" id="KW-0805">Transcription regulation</keyword>
<evidence type="ECO:0000256" key="4">
    <source>
        <dbReference type="ARBA" id="ARBA00023242"/>
    </source>
</evidence>
<evidence type="ECO:0000313" key="8">
    <source>
        <dbReference type="Proteomes" id="UP000265520"/>
    </source>
</evidence>
<keyword evidence="7" id="KW-0648">Protein biosynthesis</keyword>
<dbReference type="PANTHER" id="PTHR46338">
    <property type="entry name" value="TRANSCRIPTION INITIATION FACTOR TFIID SUBUNIT 8"/>
    <property type="match status" value="1"/>
</dbReference>
<reference evidence="7 8" key="1">
    <citation type="journal article" date="2018" name="Front. Plant Sci.">
        <title>Red Clover (Trifolium pratense) and Zigzag Clover (T. medium) - A Picture of Genomic Similarities and Differences.</title>
        <authorList>
            <person name="Dluhosova J."/>
            <person name="Istvanek J."/>
            <person name="Nedelnik J."/>
            <person name="Repkova J."/>
        </authorList>
    </citation>
    <scope>NUCLEOTIDE SEQUENCE [LARGE SCALE GENOMIC DNA]</scope>
    <source>
        <strain evidence="8">cv. 10/8</strain>
        <tissue evidence="7">Leaf</tissue>
    </source>
</reference>
<dbReference type="InterPro" id="IPR037818">
    <property type="entry name" value="TAF8"/>
</dbReference>
<name>A0A392R6D7_9FABA</name>
<dbReference type="GO" id="GO:0003743">
    <property type="term" value="F:translation initiation factor activity"/>
    <property type="evidence" value="ECO:0007669"/>
    <property type="project" value="UniProtKB-KW"/>
</dbReference>
<evidence type="ECO:0000256" key="1">
    <source>
        <dbReference type="ARBA" id="ARBA00004123"/>
    </source>
</evidence>
<feature type="region of interest" description="Disordered" evidence="5">
    <location>
        <begin position="1"/>
        <end position="24"/>
    </location>
</feature>
<comment type="subcellular location">
    <subcellularLocation>
        <location evidence="1">Nucleus</location>
    </subcellularLocation>
</comment>
<dbReference type="EMBL" id="LXQA010193161">
    <property type="protein sequence ID" value="MCI32161.1"/>
    <property type="molecule type" value="Genomic_DNA"/>
</dbReference>
<dbReference type="Proteomes" id="UP000265520">
    <property type="component" value="Unassembled WGS sequence"/>
</dbReference>
<feature type="domain" description="Bromodomain associated" evidence="6">
    <location>
        <begin position="29"/>
        <end position="105"/>
    </location>
</feature>
<evidence type="ECO:0000256" key="5">
    <source>
        <dbReference type="SAM" id="MobiDB-lite"/>
    </source>
</evidence>
<dbReference type="GO" id="GO:0046982">
    <property type="term" value="F:protein heterodimerization activity"/>
    <property type="evidence" value="ECO:0007669"/>
    <property type="project" value="InterPro"/>
</dbReference>
<keyword evidence="3" id="KW-0804">Transcription</keyword>
<evidence type="ECO:0000313" key="7">
    <source>
        <dbReference type="EMBL" id="MCI32161.1"/>
    </source>
</evidence>
<organism evidence="7 8">
    <name type="scientific">Trifolium medium</name>
    <dbReference type="NCBI Taxonomy" id="97028"/>
    <lineage>
        <taxon>Eukaryota</taxon>
        <taxon>Viridiplantae</taxon>
        <taxon>Streptophyta</taxon>
        <taxon>Embryophyta</taxon>
        <taxon>Tracheophyta</taxon>
        <taxon>Spermatophyta</taxon>
        <taxon>Magnoliopsida</taxon>
        <taxon>eudicotyledons</taxon>
        <taxon>Gunneridae</taxon>
        <taxon>Pentapetalae</taxon>
        <taxon>rosids</taxon>
        <taxon>fabids</taxon>
        <taxon>Fabales</taxon>
        <taxon>Fabaceae</taxon>
        <taxon>Papilionoideae</taxon>
        <taxon>50 kb inversion clade</taxon>
        <taxon>NPAAA clade</taxon>
        <taxon>Hologalegina</taxon>
        <taxon>IRL clade</taxon>
        <taxon>Trifolieae</taxon>
        <taxon>Trifolium</taxon>
    </lineage>
</organism>
<dbReference type="SUPFAM" id="SSF47113">
    <property type="entry name" value="Histone-fold"/>
    <property type="match status" value="1"/>
</dbReference>
<proteinExistence type="predicted"/>
<sequence>MSNGNGKTGKQIEQPNNTSWRRRKVGGGDEFAQAIAKIAVAQVCESKGFQGFQQSALETMSDVTARYIMSIGKSANCYANLAGRAECNIFDVIQGLEDMGSAQGFTGASDIDHWLEDSGVVR</sequence>
<dbReference type="PANTHER" id="PTHR46338:SF15">
    <property type="entry name" value="TRANSCRIPTION INITIATION FACTOR TFIID SUBUNIT 8"/>
    <property type="match status" value="1"/>
</dbReference>
<dbReference type="SMART" id="SM00576">
    <property type="entry name" value="BTP"/>
    <property type="match status" value="1"/>
</dbReference>
<dbReference type="InterPro" id="IPR006565">
    <property type="entry name" value="BTP"/>
</dbReference>
<accession>A0A392R6D7</accession>
<dbReference type="Pfam" id="PF07524">
    <property type="entry name" value="Bromo_TP"/>
    <property type="match status" value="1"/>
</dbReference>
<feature type="non-terminal residue" evidence="7">
    <location>
        <position position="122"/>
    </location>
</feature>
<evidence type="ECO:0000259" key="6">
    <source>
        <dbReference type="SMART" id="SM00576"/>
    </source>
</evidence>
<comment type="caution">
    <text evidence="7">The sequence shown here is derived from an EMBL/GenBank/DDBJ whole genome shotgun (WGS) entry which is preliminary data.</text>
</comment>
<dbReference type="GO" id="GO:0005669">
    <property type="term" value="C:transcription factor TFIID complex"/>
    <property type="evidence" value="ECO:0007669"/>
    <property type="project" value="InterPro"/>
</dbReference>
<keyword evidence="4" id="KW-0539">Nucleus</keyword>
<keyword evidence="7" id="KW-0396">Initiation factor</keyword>